<evidence type="ECO:0000256" key="5">
    <source>
        <dbReference type="HAMAP-Rule" id="MF_01080"/>
    </source>
</evidence>
<dbReference type="Pfam" id="PF16198">
    <property type="entry name" value="TruB_C_2"/>
    <property type="match status" value="1"/>
</dbReference>
<evidence type="ECO:0000259" key="7">
    <source>
        <dbReference type="Pfam" id="PF16198"/>
    </source>
</evidence>
<keyword evidence="4 5" id="KW-0413">Isomerase</keyword>
<dbReference type="EMBL" id="DVNB01000032">
    <property type="protein sequence ID" value="HIU56799.1"/>
    <property type="molecule type" value="Genomic_DNA"/>
</dbReference>
<feature type="domain" description="Pseudouridine synthase II N-terminal" evidence="6">
    <location>
        <begin position="23"/>
        <end position="170"/>
    </location>
</feature>
<dbReference type="Pfam" id="PF01509">
    <property type="entry name" value="TruB_N"/>
    <property type="match status" value="1"/>
</dbReference>
<dbReference type="NCBIfam" id="TIGR00431">
    <property type="entry name" value="TruB"/>
    <property type="match status" value="1"/>
</dbReference>
<dbReference type="SUPFAM" id="SSF55120">
    <property type="entry name" value="Pseudouridine synthase"/>
    <property type="match status" value="1"/>
</dbReference>
<dbReference type="InterPro" id="IPR002501">
    <property type="entry name" value="PsdUridine_synth_N"/>
</dbReference>
<evidence type="ECO:0000259" key="6">
    <source>
        <dbReference type="Pfam" id="PF01509"/>
    </source>
</evidence>
<reference evidence="8" key="1">
    <citation type="submission" date="2020-10" db="EMBL/GenBank/DDBJ databases">
        <authorList>
            <person name="Gilroy R."/>
        </authorList>
    </citation>
    <scope>NUCLEOTIDE SEQUENCE</scope>
    <source>
        <strain evidence="8">USAMLcec3-3695</strain>
    </source>
</reference>
<dbReference type="InterPro" id="IPR032819">
    <property type="entry name" value="TruB_C"/>
</dbReference>
<dbReference type="GO" id="GO:0031119">
    <property type="term" value="P:tRNA pseudouridine synthesis"/>
    <property type="evidence" value="ECO:0007669"/>
    <property type="project" value="UniProtKB-UniRule"/>
</dbReference>
<gene>
    <name evidence="5 8" type="primary">truB</name>
    <name evidence="8" type="ORF">IAA61_03175</name>
</gene>
<organism evidence="8 9">
    <name type="scientific">Candidatus Ornithomonoglobus merdipullorum</name>
    <dbReference type="NCBI Taxonomy" id="2840895"/>
    <lineage>
        <taxon>Bacteria</taxon>
        <taxon>Bacillati</taxon>
        <taxon>Bacillota</taxon>
        <taxon>Clostridia</taxon>
        <taxon>Candidatus Ornithomonoglobus</taxon>
    </lineage>
</organism>
<dbReference type="Gene3D" id="3.30.2350.10">
    <property type="entry name" value="Pseudouridine synthase"/>
    <property type="match status" value="1"/>
</dbReference>
<evidence type="ECO:0000313" key="9">
    <source>
        <dbReference type="Proteomes" id="UP000824109"/>
    </source>
</evidence>
<comment type="similarity">
    <text evidence="2 5">Belongs to the pseudouridine synthase TruB family. Type 1 subfamily.</text>
</comment>
<accession>A0A9D1MAU0</accession>
<dbReference type="GO" id="GO:0003723">
    <property type="term" value="F:RNA binding"/>
    <property type="evidence" value="ECO:0007669"/>
    <property type="project" value="InterPro"/>
</dbReference>
<evidence type="ECO:0000256" key="2">
    <source>
        <dbReference type="ARBA" id="ARBA00005642"/>
    </source>
</evidence>
<dbReference type="InterPro" id="IPR020103">
    <property type="entry name" value="PsdUridine_synth_cat_dom_sf"/>
</dbReference>
<protein>
    <recommendedName>
        <fullName evidence="5">tRNA pseudouridine synthase B</fullName>
        <ecNumber evidence="5">5.4.99.25</ecNumber>
    </recommendedName>
    <alternativeName>
        <fullName evidence="5">tRNA pseudouridine(55) synthase</fullName>
        <shortName evidence="5">Psi55 synthase</shortName>
    </alternativeName>
    <alternativeName>
        <fullName evidence="5">tRNA pseudouridylate synthase</fullName>
    </alternativeName>
    <alternativeName>
        <fullName evidence="5">tRNA-uridine isomerase</fullName>
    </alternativeName>
</protein>
<sequence length="290" mass="31920">MNGVVLVNKEKGMTSHDVVAKMRRIYGTRRVGHTGTLDPMAEGLLPVCIGTATKAADMMTASDKRYRAVMELGKISDTLDAEGTVTEGGEVNVSEADIRNAAAGFVGEYDQLPPMYSAIKKNGKKLYELAREGIEIEREKRRVTIYKADVTDISLPYVTLDVCCSKGTYIRSLCSDIGADLGCGAVMTALVRTGTCGFSLDDAYTLGELESMEEPERVIIPTDSLFSDLPAIELNEKQERSIINGVRMTWRGGREGQSYRLYGRGGRFLCVSRLEDSRLVLVKSFWQNES</sequence>
<evidence type="ECO:0000256" key="4">
    <source>
        <dbReference type="ARBA" id="ARBA00023235"/>
    </source>
</evidence>
<keyword evidence="3 5" id="KW-0819">tRNA processing</keyword>
<dbReference type="CDD" id="cd02573">
    <property type="entry name" value="PseudoU_synth_EcTruB"/>
    <property type="match status" value="1"/>
</dbReference>
<name>A0A9D1MAU0_9FIRM</name>
<evidence type="ECO:0000256" key="3">
    <source>
        <dbReference type="ARBA" id="ARBA00022694"/>
    </source>
</evidence>
<dbReference type="PANTHER" id="PTHR13767">
    <property type="entry name" value="TRNA-PSEUDOURIDINE SYNTHASE"/>
    <property type="match status" value="1"/>
</dbReference>
<feature type="domain" description="tRNA pseudouridylate synthase B C-terminal" evidence="7">
    <location>
        <begin position="171"/>
        <end position="226"/>
    </location>
</feature>
<feature type="active site" description="Nucleophile" evidence="5">
    <location>
        <position position="38"/>
    </location>
</feature>
<proteinExistence type="inferred from homology"/>
<dbReference type="PANTHER" id="PTHR13767:SF2">
    <property type="entry name" value="PSEUDOURIDYLATE SYNTHASE TRUB1"/>
    <property type="match status" value="1"/>
</dbReference>
<dbReference type="EC" id="5.4.99.25" evidence="5"/>
<reference evidence="8" key="2">
    <citation type="journal article" date="2021" name="PeerJ">
        <title>Extensive microbial diversity within the chicken gut microbiome revealed by metagenomics and culture.</title>
        <authorList>
            <person name="Gilroy R."/>
            <person name="Ravi A."/>
            <person name="Getino M."/>
            <person name="Pursley I."/>
            <person name="Horton D.L."/>
            <person name="Alikhan N.F."/>
            <person name="Baker D."/>
            <person name="Gharbi K."/>
            <person name="Hall N."/>
            <person name="Watson M."/>
            <person name="Adriaenssens E.M."/>
            <person name="Foster-Nyarko E."/>
            <person name="Jarju S."/>
            <person name="Secka A."/>
            <person name="Antonio M."/>
            <person name="Oren A."/>
            <person name="Chaudhuri R.R."/>
            <person name="La Ragione R."/>
            <person name="Hildebrand F."/>
            <person name="Pallen M.J."/>
        </authorList>
    </citation>
    <scope>NUCLEOTIDE SEQUENCE</scope>
    <source>
        <strain evidence="8">USAMLcec3-3695</strain>
    </source>
</reference>
<dbReference type="GO" id="GO:0160148">
    <property type="term" value="F:tRNA pseudouridine(55) synthase activity"/>
    <property type="evidence" value="ECO:0007669"/>
    <property type="project" value="UniProtKB-EC"/>
</dbReference>
<comment type="function">
    <text evidence="5">Responsible for synthesis of pseudouridine from uracil-55 in the psi GC loop of transfer RNAs.</text>
</comment>
<evidence type="ECO:0000313" key="8">
    <source>
        <dbReference type="EMBL" id="HIU56799.1"/>
    </source>
</evidence>
<comment type="caution">
    <text evidence="8">The sequence shown here is derived from an EMBL/GenBank/DDBJ whole genome shotgun (WGS) entry which is preliminary data.</text>
</comment>
<dbReference type="HAMAP" id="MF_01080">
    <property type="entry name" value="TruB_bact"/>
    <property type="match status" value="1"/>
</dbReference>
<dbReference type="InterPro" id="IPR014780">
    <property type="entry name" value="tRNA_psdUridine_synth_TruB"/>
</dbReference>
<evidence type="ECO:0000256" key="1">
    <source>
        <dbReference type="ARBA" id="ARBA00000385"/>
    </source>
</evidence>
<dbReference type="AlphaFoldDB" id="A0A9D1MAU0"/>
<comment type="catalytic activity">
    <reaction evidence="1 5">
        <text>uridine(55) in tRNA = pseudouridine(55) in tRNA</text>
        <dbReference type="Rhea" id="RHEA:42532"/>
        <dbReference type="Rhea" id="RHEA-COMP:10101"/>
        <dbReference type="Rhea" id="RHEA-COMP:10102"/>
        <dbReference type="ChEBI" id="CHEBI:65314"/>
        <dbReference type="ChEBI" id="CHEBI:65315"/>
        <dbReference type="EC" id="5.4.99.25"/>
    </reaction>
</comment>
<dbReference type="GO" id="GO:1990481">
    <property type="term" value="P:mRNA pseudouridine synthesis"/>
    <property type="evidence" value="ECO:0007669"/>
    <property type="project" value="TreeGrafter"/>
</dbReference>
<dbReference type="Proteomes" id="UP000824109">
    <property type="component" value="Unassembled WGS sequence"/>
</dbReference>